<feature type="region of interest" description="Disordered" evidence="1">
    <location>
        <begin position="87"/>
        <end position="114"/>
    </location>
</feature>
<dbReference type="PANTHER" id="PTHR33741">
    <property type="entry name" value="TRANSMEMBRANE PROTEIN DDB_G0269096-RELATED"/>
    <property type="match status" value="1"/>
</dbReference>
<keyword evidence="2" id="KW-0472">Membrane</keyword>
<evidence type="ECO:0000256" key="1">
    <source>
        <dbReference type="SAM" id="MobiDB-lite"/>
    </source>
</evidence>
<sequence length="809" mass="89495">MKKTKSFGSFLIPPQNNTQREKSLDSQSSTKKSSLANNVESSPSRNTRQRHVYATERDELSISNSSSKTGGGLKRVLSNISISMRSWSKKPSSLDGSKGKKNLRSDKSKTPEKELDAKRLKRCLEDAGRVADGICAVEVRLLDRSKKGPARLIQPKGGFWCSPDFVPEDFDALARIEDSSRSDFVPADPLLPGTGLAGTLWNERHFDAKDGDKPNFVIHSPPSSRENSFVGEKSYNTLPHYHKRPSTKKIHTLTGMHSDYRKVETMLEKTRKTIVNNLKTMTWRDIHSITQDPYQPTFKRLELLEEAGLSRCTGIHFQIQNVEGMVIFFTSRGFPISRLNAQDNIEYMQAATNLVGSAAALNLYRSKLSSRLDKDPLDRVGAEFQKKNYLLNYLSTYATKCLGGNLQPLPPAPFDEGLLTFIGVFSTLLVLHSASGWIEQITGTAFILGPFGALMCLQFGLSMAPVGQPRNVIYGQLISTCVALLFLNLSEDFVHRYIRISLATASAIALMTVSGCTHPPAGASALLIASNPEFSLSLLPPVLISNFIAIFMSTLINNLSEKRQYPTFFYMGERTIANALFGCCAPEGGFEDIDMDDKVVAKKASKLLREASFINLDREVEAELRKPVAKEEALSASQGTTISKELPSISAVEEDIDFGFFGDEDEMVPLSTQSGFGISSMVGNIPMKNEEVKPNMEVGPLEQHETTLIVDIESDERRAKEKTDKTQNFRLLSPLEEDTTPLRGNPRSPANSPKPGYSINYGSMFIMAKSISEEIEQERDNDILPSNSSDLSLESLNSVGSLLSYDNNR</sequence>
<comment type="caution">
    <text evidence="4">The sequence shown here is derived from an EMBL/GenBank/DDBJ whole genome shotgun (WGS) entry which is preliminary data.</text>
</comment>
<proteinExistence type="predicted"/>
<feature type="transmembrane region" description="Helical" evidence="2">
    <location>
        <begin position="497"/>
        <end position="514"/>
    </location>
</feature>
<evidence type="ECO:0000313" key="4">
    <source>
        <dbReference type="EMBL" id="GFH60192.1"/>
    </source>
</evidence>
<dbReference type="InterPro" id="IPR007065">
    <property type="entry name" value="HPP"/>
</dbReference>
<organism evidence="4 5">
    <name type="scientific">Chaetoceros tenuissimus</name>
    <dbReference type="NCBI Taxonomy" id="426638"/>
    <lineage>
        <taxon>Eukaryota</taxon>
        <taxon>Sar</taxon>
        <taxon>Stramenopiles</taxon>
        <taxon>Ochrophyta</taxon>
        <taxon>Bacillariophyta</taxon>
        <taxon>Coscinodiscophyceae</taxon>
        <taxon>Chaetocerotophycidae</taxon>
        <taxon>Chaetocerotales</taxon>
        <taxon>Chaetocerotaceae</taxon>
        <taxon>Chaetoceros</taxon>
    </lineage>
</organism>
<feature type="transmembrane region" description="Helical" evidence="2">
    <location>
        <begin position="445"/>
        <end position="466"/>
    </location>
</feature>
<feature type="transmembrane region" description="Helical" evidence="2">
    <location>
        <begin position="472"/>
        <end position="490"/>
    </location>
</feature>
<feature type="compositionally biased region" description="Basic and acidic residues" evidence="1">
    <location>
        <begin position="103"/>
        <end position="114"/>
    </location>
</feature>
<evidence type="ECO:0000256" key="2">
    <source>
        <dbReference type="SAM" id="Phobius"/>
    </source>
</evidence>
<feature type="domain" description="HPP transmembrane region" evidence="3">
    <location>
        <begin position="412"/>
        <end position="566"/>
    </location>
</feature>
<feature type="compositionally biased region" description="Low complexity" evidence="1">
    <location>
        <begin position="25"/>
        <end position="34"/>
    </location>
</feature>
<evidence type="ECO:0000259" key="3">
    <source>
        <dbReference type="Pfam" id="PF04982"/>
    </source>
</evidence>
<keyword evidence="2" id="KW-0812">Transmembrane</keyword>
<protein>
    <recommendedName>
        <fullName evidence="3">HPP transmembrane region domain-containing protein</fullName>
    </recommendedName>
</protein>
<name>A0AAD3D934_9STRA</name>
<evidence type="ECO:0000313" key="5">
    <source>
        <dbReference type="Proteomes" id="UP001054902"/>
    </source>
</evidence>
<keyword evidence="5" id="KW-1185">Reference proteome</keyword>
<feature type="transmembrane region" description="Helical" evidence="2">
    <location>
        <begin position="534"/>
        <end position="556"/>
    </location>
</feature>
<gene>
    <name evidence="4" type="ORF">CTEN210_16668</name>
</gene>
<reference evidence="4 5" key="1">
    <citation type="journal article" date="2021" name="Sci. Rep.">
        <title>The genome of the diatom Chaetoceros tenuissimus carries an ancient integrated fragment of an extant virus.</title>
        <authorList>
            <person name="Hongo Y."/>
            <person name="Kimura K."/>
            <person name="Takaki Y."/>
            <person name="Yoshida Y."/>
            <person name="Baba S."/>
            <person name="Kobayashi G."/>
            <person name="Nagasaki K."/>
            <person name="Hano T."/>
            <person name="Tomaru Y."/>
        </authorList>
    </citation>
    <scope>NUCLEOTIDE SEQUENCE [LARGE SCALE GENOMIC DNA]</scope>
    <source>
        <strain evidence="4 5">NIES-3715</strain>
    </source>
</reference>
<dbReference type="EMBL" id="BLLK01000069">
    <property type="protein sequence ID" value="GFH60192.1"/>
    <property type="molecule type" value="Genomic_DNA"/>
</dbReference>
<dbReference type="Proteomes" id="UP001054902">
    <property type="component" value="Unassembled WGS sequence"/>
</dbReference>
<feature type="transmembrane region" description="Helical" evidence="2">
    <location>
        <begin position="418"/>
        <end position="438"/>
    </location>
</feature>
<keyword evidence="2" id="KW-1133">Transmembrane helix</keyword>
<feature type="region of interest" description="Disordered" evidence="1">
    <location>
        <begin position="775"/>
        <end position="798"/>
    </location>
</feature>
<dbReference type="PANTHER" id="PTHR33741:SF5">
    <property type="entry name" value="TRANSMEMBRANE PROTEIN DDB_G0269096-RELATED"/>
    <property type="match status" value="1"/>
</dbReference>
<dbReference type="Pfam" id="PF04982">
    <property type="entry name" value="TM_HPP"/>
    <property type="match status" value="1"/>
</dbReference>
<dbReference type="InterPro" id="IPR058581">
    <property type="entry name" value="TM_HPP"/>
</dbReference>
<dbReference type="AlphaFoldDB" id="A0AAD3D934"/>
<feature type="compositionally biased region" description="Polar residues" evidence="1">
    <location>
        <begin position="35"/>
        <end position="46"/>
    </location>
</feature>
<accession>A0AAD3D934</accession>
<feature type="compositionally biased region" description="Basic and acidic residues" evidence="1">
    <location>
        <begin position="717"/>
        <end position="727"/>
    </location>
</feature>
<feature type="compositionally biased region" description="Low complexity" evidence="1">
    <location>
        <begin position="784"/>
        <end position="798"/>
    </location>
</feature>
<feature type="region of interest" description="Disordered" evidence="1">
    <location>
        <begin position="1"/>
        <end position="73"/>
    </location>
</feature>
<feature type="region of interest" description="Disordered" evidence="1">
    <location>
        <begin position="717"/>
        <end position="756"/>
    </location>
</feature>